<dbReference type="Pfam" id="PF19132">
    <property type="entry name" value="DUF5815"/>
    <property type="match status" value="1"/>
</dbReference>
<comment type="caution">
    <text evidence="1">The sequence shown here is derived from an EMBL/GenBank/DDBJ whole genome shotgun (WGS) entry which is preliminary data.</text>
</comment>
<protein>
    <submittedName>
        <fullName evidence="1">DUF5815 family protein</fullName>
    </submittedName>
</protein>
<dbReference type="AlphaFoldDB" id="A0ABD6B1F2"/>
<dbReference type="InterPro" id="IPR043853">
    <property type="entry name" value="DUF5815"/>
</dbReference>
<sequence>MTEPRVPGGRTQSLELPCGETVAIHDLDMGMREYACPCGERHAVVMDMHPLSRFVPEDLVAVLDETVDTTTGEPFGTTHVMGMVLEEFPEQVVSADTSEEGSVGYAIVWATGFDSRRLHEVVVELLVELMEHAVSHAPDDDAMTEFERQMLEFDVSAFVEQYRAQREFESEYDRPV</sequence>
<dbReference type="RefSeq" id="WP_250874833.1">
    <property type="nucleotide sequence ID" value="NZ_JALXFV010000008.1"/>
</dbReference>
<dbReference type="Proteomes" id="UP001597187">
    <property type="component" value="Unassembled WGS sequence"/>
</dbReference>
<accession>A0ABD6B1F2</accession>
<dbReference type="EMBL" id="JBHUDC010000008">
    <property type="protein sequence ID" value="MFD1514904.1"/>
    <property type="molecule type" value="Genomic_DNA"/>
</dbReference>
<evidence type="ECO:0000313" key="1">
    <source>
        <dbReference type="EMBL" id="MFD1514904.1"/>
    </source>
</evidence>
<gene>
    <name evidence="1" type="ORF">ACFSBT_16610</name>
</gene>
<organism evidence="1 2">
    <name type="scientific">Halomarina rubra</name>
    <dbReference type="NCBI Taxonomy" id="2071873"/>
    <lineage>
        <taxon>Archaea</taxon>
        <taxon>Methanobacteriati</taxon>
        <taxon>Methanobacteriota</taxon>
        <taxon>Stenosarchaea group</taxon>
        <taxon>Halobacteria</taxon>
        <taxon>Halobacteriales</taxon>
        <taxon>Natronomonadaceae</taxon>
        <taxon>Halomarina</taxon>
    </lineage>
</organism>
<keyword evidence="2" id="KW-1185">Reference proteome</keyword>
<reference evidence="1 2" key="1">
    <citation type="journal article" date="2019" name="Int. J. Syst. Evol. Microbiol.">
        <title>The Global Catalogue of Microorganisms (GCM) 10K type strain sequencing project: providing services to taxonomists for standard genome sequencing and annotation.</title>
        <authorList>
            <consortium name="The Broad Institute Genomics Platform"/>
            <consortium name="The Broad Institute Genome Sequencing Center for Infectious Disease"/>
            <person name="Wu L."/>
            <person name="Ma J."/>
        </authorList>
    </citation>
    <scope>NUCLEOTIDE SEQUENCE [LARGE SCALE GENOMIC DNA]</scope>
    <source>
        <strain evidence="1 2">CGMCC 1.12563</strain>
    </source>
</reference>
<name>A0ABD6B1F2_9EURY</name>
<evidence type="ECO:0000313" key="2">
    <source>
        <dbReference type="Proteomes" id="UP001597187"/>
    </source>
</evidence>
<proteinExistence type="predicted"/>